<protein>
    <submittedName>
        <fullName evidence="3">Uncharacterized protein</fullName>
    </submittedName>
</protein>
<feature type="transmembrane region" description="Helical" evidence="2">
    <location>
        <begin position="134"/>
        <end position="153"/>
    </location>
</feature>
<keyword evidence="2" id="KW-0472">Membrane</keyword>
<evidence type="ECO:0000256" key="1">
    <source>
        <dbReference type="SAM" id="MobiDB-lite"/>
    </source>
</evidence>
<gene>
    <name evidence="3" type="ORF">LCGC14_1966700</name>
</gene>
<dbReference type="AlphaFoldDB" id="A0A0F9FCW9"/>
<keyword evidence="2" id="KW-1133">Transmembrane helix</keyword>
<feature type="compositionally biased region" description="Polar residues" evidence="1">
    <location>
        <begin position="159"/>
        <end position="191"/>
    </location>
</feature>
<name>A0A0F9FCW9_9ZZZZ</name>
<comment type="caution">
    <text evidence="3">The sequence shown here is derived from an EMBL/GenBank/DDBJ whole genome shotgun (WGS) entry which is preliminary data.</text>
</comment>
<reference evidence="3" key="1">
    <citation type="journal article" date="2015" name="Nature">
        <title>Complex archaea that bridge the gap between prokaryotes and eukaryotes.</title>
        <authorList>
            <person name="Spang A."/>
            <person name="Saw J.H."/>
            <person name="Jorgensen S.L."/>
            <person name="Zaremba-Niedzwiedzka K."/>
            <person name="Martijn J."/>
            <person name="Lind A.E."/>
            <person name="van Eijk R."/>
            <person name="Schleper C."/>
            <person name="Guy L."/>
            <person name="Ettema T.J."/>
        </authorList>
    </citation>
    <scope>NUCLEOTIDE SEQUENCE</scope>
</reference>
<feature type="transmembrane region" description="Helical" evidence="2">
    <location>
        <begin position="62"/>
        <end position="81"/>
    </location>
</feature>
<accession>A0A0F9FCW9</accession>
<keyword evidence="2" id="KW-0812">Transmembrane</keyword>
<evidence type="ECO:0000313" key="3">
    <source>
        <dbReference type="EMBL" id="KKL84239.1"/>
    </source>
</evidence>
<proteinExistence type="predicted"/>
<organism evidence="3">
    <name type="scientific">marine sediment metagenome</name>
    <dbReference type="NCBI Taxonomy" id="412755"/>
    <lineage>
        <taxon>unclassified sequences</taxon>
        <taxon>metagenomes</taxon>
        <taxon>ecological metagenomes</taxon>
    </lineage>
</organism>
<sequence>MLDIDKKDKIDILLNQLNERYNALHKMRERSLSFVIWILGFGIAVIWVVLTKNGLAPLQRSLLMILIVIVGALTAYFIRAIERGFTTNKKIAGDIEQALGFHTKGFFVEKNTILPQEYEKGNQNPVWSGHFPSLYIWLAAISLMTFLIVGFSPPKQQGSSLTRDNGFQGQVNKQNLDNNSTSSTQVETTAAINGPRR</sequence>
<feature type="region of interest" description="Disordered" evidence="1">
    <location>
        <begin position="159"/>
        <end position="197"/>
    </location>
</feature>
<dbReference type="EMBL" id="LAZR01021756">
    <property type="protein sequence ID" value="KKL84239.1"/>
    <property type="molecule type" value="Genomic_DNA"/>
</dbReference>
<feature type="transmembrane region" description="Helical" evidence="2">
    <location>
        <begin position="31"/>
        <end position="50"/>
    </location>
</feature>
<evidence type="ECO:0000256" key="2">
    <source>
        <dbReference type="SAM" id="Phobius"/>
    </source>
</evidence>